<protein>
    <submittedName>
        <fullName evidence="2">Uncharacterized protein</fullName>
    </submittedName>
</protein>
<feature type="compositionally biased region" description="Basic and acidic residues" evidence="1">
    <location>
        <begin position="1"/>
        <end position="27"/>
    </location>
</feature>
<dbReference type="EMBL" id="BMIP01000010">
    <property type="protein sequence ID" value="GGD81004.1"/>
    <property type="molecule type" value="Genomic_DNA"/>
</dbReference>
<evidence type="ECO:0000256" key="1">
    <source>
        <dbReference type="SAM" id="MobiDB-lite"/>
    </source>
</evidence>
<evidence type="ECO:0000313" key="2">
    <source>
        <dbReference type="EMBL" id="GGD81004.1"/>
    </source>
</evidence>
<reference evidence="2" key="2">
    <citation type="submission" date="2020-09" db="EMBL/GenBank/DDBJ databases">
        <authorList>
            <person name="Sun Q."/>
            <person name="Zhou Y."/>
        </authorList>
    </citation>
    <scope>NUCLEOTIDE SEQUENCE</scope>
    <source>
        <strain evidence="2">CGMCC 1.15360</strain>
    </source>
</reference>
<evidence type="ECO:0000313" key="3">
    <source>
        <dbReference type="Proteomes" id="UP000612349"/>
    </source>
</evidence>
<comment type="caution">
    <text evidence="2">The sequence shown here is derived from an EMBL/GenBank/DDBJ whole genome shotgun (WGS) entry which is preliminary data.</text>
</comment>
<name>A0A916Z880_9SPHN</name>
<proteinExistence type="predicted"/>
<gene>
    <name evidence="2" type="ORF">GCM10010990_33660</name>
</gene>
<feature type="region of interest" description="Disordered" evidence="1">
    <location>
        <begin position="1"/>
        <end position="55"/>
    </location>
</feature>
<dbReference type="AlphaFoldDB" id="A0A916Z880"/>
<accession>A0A916Z880</accession>
<dbReference type="Proteomes" id="UP000612349">
    <property type="component" value="Unassembled WGS sequence"/>
</dbReference>
<keyword evidence="3" id="KW-1185">Reference proteome</keyword>
<reference evidence="2" key="1">
    <citation type="journal article" date="2014" name="Int. J. Syst. Evol. Microbiol.">
        <title>Complete genome sequence of Corynebacterium casei LMG S-19264T (=DSM 44701T), isolated from a smear-ripened cheese.</title>
        <authorList>
            <consortium name="US DOE Joint Genome Institute (JGI-PGF)"/>
            <person name="Walter F."/>
            <person name="Albersmeier A."/>
            <person name="Kalinowski J."/>
            <person name="Ruckert C."/>
        </authorList>
    </citation>
    <scope>NUCLEOTIDE SEQUENCE</scope>
    <source>
        <strain evidence="2">CGMCC 1.15360</strain>
    </source>
</reference>
<sequence>MTRCPDRNEDGHAKAHRLPVDEADAPHQHALGLEPLDPFPARRGRQPYPLRDLGNRDGRVLLQDSEYPAIDTIENNFLYE</sequence>
<organism evidence="2 3">
    <name type="scientific">Croceicoccus mobilis</name>
    <dbReference type="NCBI Taxonomy" id="1703339"/>
    <lineage>
        <taxon>Bacteria</taxon>
        <taxon>Pseudomonadati</taxon>
        <taxon>Pseudomonadota</taxon>
        <taxon>Alphaproteobacteria</taxon>
        <taxon>Sphingomonadales</taxon>
        <taxon>Erythrobacteraceae</taxon>
        <taxon>Croceicoccus</taxon>
    </lineage>
</organism>